<feature type="transmembrane region" description="Helical" evidence="1">
    <location>
        <begin position="28"/>
        <end position="49"/>
    </location>
</feature>
<dbReference type="InterPro" id="IPR002656">
    <property type="entry name" value="Acyl_transf_3_dom"/>
</dbReference>
<feature type="transmembrane region" description="Helical" evidence="1">
    <location>
        <begin position="352"/>
        <end position="373"/>
    </location>
</feature>
<dbReference type="Proteomes" id="UP001379444">
    <property type="component" value="Chromosome"/>
</dbReference>
<dbReference type="PANTHER" id="PTHR23028">
    <property type="entry name" value="ACETYLTRANSFERASE"/>
    <property type="match status" value="1"/>
</dbReference>
<dbReference type="InterPro" id="IPR050879">
    <property type="entry name" value="Acyltransferase_3"/>
</dbReference>
<feature type="transmembrane region" description="Helical" evidence="1">
    <location>
        <begin position="287"/>
        <end position="307"/>
    </location>
</feature>
<evidence type="ECO:0000256" key="1">
    <source>
        <dbReference type="SAM" id="Phobius"/>
    </source>
</evidence>
<feature type="transmembrane region" description="Helical" evidence="1">
    <location>
        <begin position="262"/>
        <end position="281"/>
    </location>
</feature>
<dbReference type="GO" id="GO:0016746">
    <property type="term" value="F:acyltransferase activity"/>
    <property type="evidence" value="ECO:0007669"/>
    <property type="project" value="UniProtKB-KW"/>
</dbReference>
<keyword evidence="3" id="KW-0808">Transferase</keyword>
<keyword evidence="1" id="KW-0812">Transmembrane</keyword>
<evidence type="ECO:0000259" key="2">
    <source>
        <dbReference type="Pfam" id="PF01757"/>
    </source>
</evidence>
<proteinExistence type="predicted"/>
<keyword evidence="1" id="KW-0472">Membrane</keyword>
<accession>A0ABZ2GC43</accession>
<keyword evidence="3" id="KW-0012">Acyltransferase</keyword>
<dbReference type="Pfam" id="PF01757">
    <property type="entry name" value="Acyl_transf_3"/>
    <property type="match status" value="1"/>
</dbReference>
<evidence type="ECO:0000313" key="3">
    <source>
        <dbReference type="EMBL" id="WWO38772.1"/>
    </source>
</evidence>
<dbReference type="EC" id="2.3.-.-" evidence="3"/>
<reference evidence="3 4" key="1">
    <citation type="journal article" date="2024" name="Front. Plant Sci.">
        <title>Comprehensive phenomic and genomic studies of the species, Pectobacterium cacticida and proposal for reclassification as Alcorniella cacticida comb. nov.</title>
        <authorList>
            <person name="Jonca J."/>
            <person name="Pirhonen M."/>
            <person name="Waleron M.M."/>
            <person name="Gawor J."/>
            <person name="Mrozik A."/>
            <person name="Smoktunowicz M."/>
            <person name="Waleron K."/>
            <person name="Waleron M."/>
        </authorList>
    </citation>
    <scope>NUCLEOTIDE SEQUENCE [LARGE SCALE GENOMIC DNA]</scope>
    <source>
        <strain evidence="3 4">DPMP6</strain>
    </source>
</reference>
<feature type="transmembrane region" description="Helical" evidence="1">
    <location>
        <begin position="162"/>
        <end position="182"/>
    </location>
</feature>
<name>A0ABZ2GC43_9GAMM</name>
<sequence>MASDIKKDGRINNKYNGKLNIKRNEKGFFPSLPSLNGIRIIAAIFVFFFHASLDNVLNPFANQTIANANAYFFSKSGWMCVSFFFILSGFVMVWSYKPIDNTFNFYKKRLAKIYPVNIFVMFLFIATGVIGINQIDIWLPNALLIQSWIPNEDNFIGGNTPSWFLCTIVLFYLAFPFLYKVIIKIDPKYLWLSIGILYLIMIAIQLVVYSSTRSSDPIRNWPLDIRELQWWLSYTFPLTRIIEPIIGMLLSRVIIEGKWFSMSANTGIILAIIIYFVNVFIPLQFSFNLITLIPLILLIGSLAESDLRKQHSFLQSKPMLYLGNISFGFYMIHFLILNLIKEWINGEKYGFLGASLIILLSLLICMFCGWLLYRFVELPCSKFINTGKWRN</sequence>
<feature type="transmembrane region" description="Helical" evidence="1">
    <location>
        <begin position="76"/>
        <end position="96"/>
    </location>
</feature>
<organism evidence="3 4">
    <name type="scientific">Pectobacterium cacticida</name>
    <dbReference type="NCBI Taxonomy" id="69221"/>
    <lineage>
        <taxon>Bacteria</taxon>
        <taxon>Pseudomonadati</taxon>
        <taxon>Pseudomonadota</taxon>
        <taxon>Gammaproteobacteria</taxon>
        <taxon>Enterobacterales</taxon>
        <taxon>Pectobacteriaceae</taxon>
        <taxon>Pectobacterium</taxon>
    </lineage>
</organism>
<dbReference type="RefSeq" id="WP_264497223.1">
    <property type="nucleotide sequence ID" value="NZ_CP109947.1"/>
</dbReference>
<keyword evidence="1" id="KW-1133">Transmembrane helix</keyword>
<feature type="transmembrane region" description="Helical" evidence="1">
    <location>
        <begin position="319"/>
        <end position="340"/>
    </location>
</feature>
<gene>
    <name evidence="3" type="ORF">QNA12_01700</name>
</gene>
<keyword evidence="4" id="KW-1185">Reference proteome</keyword>
<evidence type="ECO:0000313" key="4">
    <source>
        <dbReference type="Proteomes" id="UP001379444"/>
    </source>
</evidence>
<feature type="transmembrane region" description="Helical" evidence="1">
    <location>
        <begin position="116"/>
        <end position="135"/>
    </location>
</feature>
<feature type="domain" description="Acyltransferase 3" evidence="2">
    <location>
        <begin position="33"/>
        <end position="372"/>
    </location>
</feature>
<protein>
    <submittedName>
        <fullName evidence="3">Acyltransferase</fullName>
        <ecNumber evidence="3">2.3.-.-</ecNumber>
    </submittedName>
</protein>
<feature type="transmembrane region" description="Helical" evidence="1">
    <location>
        <begin position="189"/>
        <end position="208"/>
    </location>
</feature>
<dbReference type="EMBL" id="CP125967">
    <property type="protein sequence ID" value="WWO38772.1"/>
    <property type="molecule type" value="Genomic_DNA"/>
</dbReference>